<dbReference type="Proteomes" id="UP000014140">
    <property type="component" value="Unassembled WGS sequence"/>
</dbReference>
<keyword evidence="1" id="KW-0472">Membrane</keyword>
<gene>
    <name evidence="2" type="ORF">C803_04627</name>
</gene>
<reference evidence="2 3" key="1">
    <citation type="submission" date="2013-04" db="EMBL/GenBank/DDBJ databases">
        <title>The Genome Sequence of Parabacteroides goldsteinii dnLKV18.</title>
        <authorList>
            <consortium name="The Broad Institute Genomics Platform"/>
            <consortium name="The Broad Institute Genome Sequencing Center for Infectious Disease"/>
            <person name="Earl A."/>
            <person name="Xavier R."/>
            <person name="Kuhn K."/>
            <person name="Stappenbeck T."/>
            <person name="Walker B."/>
            <person name="Young S."/>
            <person name="Zeng Q."/>
            <person name="Gargeya S."/>
            <person name="Fitzgerald M."/>
            <person name="Haas B."/>
            <person name="Abouelleil A."/>
            <person name="Allen A.W."/>
            <person name="Alvarado L."/>
            <person name="Arachchi H.M."/>
            <person name="Berlin A.M."/>
            <person name="Chapman S.B."/>
            <person name="Gainer-Dewar J."/>
            <person name="Goldberg J."/>
            <person name="Griggs A."/>
            <person name="Gujja S."/>
            <person name="Hansen M."/>
            <person name="Howarth C."/>
            <person name="Imamovic A."/>
            <person name="Ireland A."/>
            <person name="Larimer J."/>
            <person name="McCowan C."/>
            <person name="Murphy C."/>
            <person name="Pearson M."/>
            <person name="Poon T.W."/>
            <person name="Priest M."/>
            <person name="Roberts A."/>
            <person name="Saif S."/>
            <person name="Shea T."/>
            <person name="Sisk P."/>
            <person name="Sykes S."/>
            <person name="Wortman J."/>
            <person name="Nusbaum C."/>
            <person name="Birren B."/>
        </authorList>
    </citation>
    <scope>NUCLEOTIDE SEQUENCE [LARGE SCALE GENOMIC DNA]</scope>
    <source>
        <strain evidence="3">dnLKV18</strain>
    </source>
</reference>
<dbReference type="EMBL" id="ASSQ01000021">
    <property type="protein sequence ID" value="EOS14486.1"/>
    <property type="molecule type" value="Genomic_DNA"/>
</dbReference>
<dbReference type="HOGENOM" id="CLU_142701_0_0_10"/>
<dbReference type="PATRIC" id="fig|1235789.3.peg.4645"/>
<organism evidence="2 3">
    <name type="scientific">Parabacteroides goldsteinii dnLKV18</name>
    <dbReference type="NCBI Taxonomy" id="1235789"/>
    <lineage>
        <taxon>Bacteria</taxon>
        <taxon>Pseudomonadati</taxon>
        <taxon>Bacteroidota</taxon>
        <taxon>Bacteroidia</taxon>
        <taxon>Bacteroidales</taxon>
        <taxon>Tannerellaceae</taxon>
        <taxon>Parabacteroides</taxon>
    </lineage>
</organism>
<sequence length="158" mass="18369">MSEKMFRFFVFWRFCFECSSEMGKEINYLVMAILLIGMVLLLGGGYGLYSIRQAEKAYESTVGIVKRVDYKRVRRHRKVLTKCEILLRYDTHRYGELSVLKEPILSLWGKGDEIRILYHPERPREVRFPVCEKWLWSILLVGGGVCVGGGLALRSKNV</sequence>
<keyword evidence="1" id="KW-0812">Transmembrane</keyword>
<evidence type="ECO:0008006" key="4">
    <source>
        <dbReference type="Google" id="ProtNLM"/>
    </source>
</evidence>
<keyword evidence="1" id="KW-1133">Transmembrane helix</keyword>
<feature type="transmembrane region" description="Helical" evidence="1">
    <location>
        <begin position="30"/>
        <end position="49"/>
    </location>
</feature>
<evidence type="ECO:0000313" key="2">
    <source>
        <dbReference type="EMBL" id="EOS14486.1"/>
    </source>
</evidence>
<feature type="transmembrane region" description="Helical" evidence="1">
    <location>
        <begin position="134"/>
        <end position="153"/>
    </location>
</feature>
<keyword evidence="3" id="KW-1185">Reference proteome</keyword>
<dbReference type="AlphaFoldDB" id="S0GFL5"/>
<name>S0GFL5_9BACT</name>
<accession>S0GFL5</accession>
<protein>
    <recommendedName>
        <fullName evidence="4">DUF3592 domain-containing protein</fullName>
    </recommendedName>
</protein>
<evidence type="ECO:0000313" key="3">
    <source>
        <dbReference type="Proteomes" id="UP000014140"/>
    </source>
</evidence>
<evidence type="ECO:0000256" key="1">
    <source>
        <dbReference type="SAM" id="Phobius"/>
    </source>
</evidence>
<proteinExistence type="predicted"/>
<comment type="caution">
    <text evidence="2">The sequence shown here is derived from an EMBL/GenBank/DDBJ whole genome shotgun (WGS) entry which is preliminary data.</text>
</comment>